<proteinExistence type="predicted"/>
<dbReference type="Gene3D" id="3.30.70.270">
    <property type="match status" value="1"/>
</dbReference>
<dbReference type="CDD" id="cd01949">
    <property type="entry name" value="GGDEF"/>
    <property type="match status" value="1"/>
</dbReference>
<dbReference type="GO" id="GO:1902201">
    <property type="term" value="P:negative regulation of bacterial-type flagellum-dependent cell motility"/>
    <property type="evidence" value="ECO:0007669"/>
    <property type="project" value="TreeGrafter"/>
</dbReference>
<dbReference type="PANTHER" id="PTHR45138:SF9">
    <property type="entry name" value="DIGUANYLATE CYCLASE DGCM-RELATED"/>
    <property type="match status" value="1"/>
</dbReference>
<dbReference type="AlphaFoldDB" id="A0A136WGC1"/>
<dbReference type="GO" id="GO:0043709">
    <property type="term" value="P:cell adhesion involved in single-species biofilm formation"/>
    <property type="evidence" value="ECO:0007669"/>
    <property type="project" value="TreeGrafter"/>
</dbReference>
<evidence type="ECO:0000313" key="3">
    <source>
        <dbReference type="EMBL" id="KXL53409.1"/>
    </source>
</evidence>
<dbReference type="GO" id="GO:0005886">
    <property type="term" value="C:plasma membrane"/>
    <property type="evidence" value="ECO:0007669"/>
    <property type="project" value="TreeGrafter"/>
</dbReference>
<dbReference type="InterPro" id="IPR043128">
    <property type="entry name" value="Rev_trsase/Diguanyl_cyclase"/>
</dbReference>
<dbReference type="NCBIfam" id="TIGR00254">
    <property type="entry name" value="GGDEF"/>
    <property type="match status" value="1"/>
</dbReference>
<feature type="transmembrane region" description="Helical" evidence="1">
    <location>
        <begin position="93"/>
        <end position="113"/>
    </location>
</feature>
<dbReference type="PROSITE" id="PS50887">
    <property type="entry name" value="GGDEF"/>
    <property type="match status" value="1"/>
</dbReference>
<evidence type="ECO:0000256" key="1">
    <source>
        <dbReference type="SAM" id="Phobius"/>
    </source>
</evidence>
<dbReference type="InterPro" id="IPR000160">
    <property type="entry name" value="GGDEF_dom"/>
</dbReference>
<accession>A0A136WGC1</accession>
<dbReference type="PATRIC" id="fig|36847.3.peg.1598"/>
<dbReference type="OrthoDB" id="9804955at2"/>
<reference evidence="3 4" key="1">
    <citation type="submission" date="2016-01" db="EMBL/GenBank/DDBJ databases">
        <title>Genome sequence of Clostridium neopropionicum X4, DSM-3847.</title>
        <authorList>
            <person name="Poehlein A."/>
            <person name="Beck M.H."/>
            <person name="Bengelsdorf F.R."/>
            <person name="Daniel R."/>
            <person name="Duerre P."/>
        </authorList>
    </citation>
    <scope>NUCLEOTIDE SEQUENCE [LARGE SCALE GENOMIC DNA]</scope>
    <source>
        <strain evidence="3 4">DSM-3847</strain>
    </source>
</reference>
<feature type="transmembrane region" description="Helical" evidence="1">
    <location>
        <begin position="166"/>
        <end position="187"/>
    </location>
</feature>
<dbReference type="SUPFAM" id="SSF55073">
    <property type="entry name" value="Nucleotide cyclase"/>
    <property type="match status" value="1"/>
</dbReference>
<sequence>MNNISKQMRCLAHLKGKLLADKVNLYQEEINDRNYHSFLGLSVVGVVISGSILIIGIPFPHFFIYNKQIFGLFCLCIVLYFMGKLFLQKEKKYSTLAFYCALTPIMFMGILMGTFLDPRVPSVTIMVFLCVLTLFMIDKPWRIIMFITCSAIVYVILCYKAKEYELFLTDVIHLFAFYSMAVGINFLTVNERIDNVEGFVNYRIRSELDLMTGVYNREVGLNKIKQLINDGVQGAFIIVDIDNFKRINDNFGHLYGDIVIKGVSRLIKKSFHEEDVVLRMGGDEFIVYSVNLVEVKECKKKLECLLDCFSSSEAGEEKKGIPVSISIGCSINDKVQIDFNRLYRESDQCLYVAKQSGKGCCVIKE</sequence>
<feature type="transmembrane region" description="Helical" evidence="1">
    <location>
        <begin position="35"/>
        <end position="57"/>
    </location>
</feature>
<organism evidence="3 4">
    <name type="scientific">Anaerotignum neopropionicum</name>
    <dbReference type="NCBI Taxonomy" id="36847"/>
    <lineage>
        <taxon>Bacteria</taxon>
        <taxon>Bacillati</taxon>
        <taxon>Bacillota</taxon>
        <taxon>Clostridia</taxon>
        <taxon>Lachnospirales</taxon>
        <taxon>Anaerotignaceae</taxon>
        <taxon>Anaerotignum</taxon>
    </lineage>
</organism>
<dbReference type="EC" id="2.7.7.65" evidence="3"/>
<dbReference type="STRING" id="36847.CLNEO_13800"/>
<keyword evidence="1" id="KW-0812">Transmembrane</keyword>
<keyword evidence="4" id="KW-1185">Reference proteome</keyword>
<dbReference type="Pfam" id="PF00990">
    <property type="entry name" value="GGDEF"/>
    <property type="match status" value="1"/>
</dbReference>
<name>A0A136WGC1_9FIRM</name>
<comment type="caution">
    <text evidence="3">The sequence shown here is derived from an EMBL/GenBank/DDBJ whole genome shotgun (WGS) entry which is preliminary data.</text>
</comment>
<dbReference type="InterPro" id="IPR029787">
    <property type="entry name" value="Nucleotide_cyclase"/>
</dbReference>
<dbReference type="Proteomes" id="UP000070539">
    <property type="component" value="Unassembled WGS sequence"/>
</dbReference>
<feature type="domain" description="GGDEF" evidence="2">
    <location>
        <begin position="232"/>
        <end position="365"/>
    </location>
</feature>
<dbReference type="EMBL" id="LRVM01000003">
    <property type="protein sequence ID" value="KXL53409.1"/>
    <property type="molecule type" value="Genomic_DNA"/>
</dbReference>
<dbReference type="PANTHER" id="PTHR45138">
    <property type="entry name" value="REGULATORY COMPONENTS OF SENSORY TRANSDUCTION SYSTEM"/>
    <property type="match status" value="1"/>
</dbReference>
<protein>
    <submittedName>
        <fullName evidence="3">Putative diguanylate cyclase YcdT</fullName>
        <ecNumber evidence="3">2.7.7.65</ecNumber>
    </submittedName>
</protein>
<dbReference type="SMART" id="SM00267">
    <property type="entry name" value="GGDEF"/>
    <property type="match status" value="1"/>
</dbReference>
<feature type="transmembrane region" description="Helical" evidence="1">
    <location>
        <begin position="143"/>
        <end position="159"/>
    </location>
</feature>
<dbReference type="RefSeq" id="WP_066086441.1">
    <property type="nucleotide sequence ID" value="NZ_LRVM01000003.1"/>
</dbReference>
<dbReference type="GO" id="GO:0052621">
    <property type="term" value="F:diguanylate cyclase activity"/>
    <property type="evidence" value="ECO:0007669"/>
    <property type="project" value="UniProtKB-EC"/>
</dbReference>
<keyword evidence="3" id="KW-0548">Nucleotidyltransferase</keyword>
<keyword evidence="1" id="KW-0472">Membrane</keyword>
<feature type="transmembrane region" description="Helical" evidence="1">
    <location>
        <begin position="69"/>
        <end position="87"/>
    </location>
</feature>
<evidence type="ECO:0000313" key="4">
    <source>
        <dbReference type="Proteomes" id="UP000070539"/>
    </source>
</evidence>
<dbReference type="InterPro" id="IPR050469">
    <property type="entry name" value="Diguanylate_Cyclase"/>
</dbReference>
<keyword evidence="1" id="KW-1133">Transmembrane helix</keyword>
<gene>
    <name evidence="3" type="primary">ycdT</name>
    <name evidence="3" type="ORF">CLNEO_13800</name>
</gene>
<keyword evidence="3" id="KW-0808">Transferase</keyword>
<evidence type="ECO:0000259" key="2">
    <source>
        <dbReference type="PROSITE" id="PS50887"/>
    </source>
</evidence>